<proteinExistence type="predicted"/>
<dbReference type="PANTHER" id="PTHR30273">
    <property type="entry name" value="PERIPLASMIC SIGNAL SENSOR AND SIGMA FACTOR ACTIVATOR FECR-RELATED"/>
    <property type="match status" value="1"/>
</dbReference>
<organism evidence="3 4">
    <name type="scientific">Pseudomonas putida</name>
    <name type="common">Arthrobacter siderocapsulatus</name>
    <dbReference type="NCBI Taxonomy" id="303"/>
    <lineage>
        <taxon>Bacteria</taxon>
        <taxon>Pseudomonadati</taxon>
        <taxon>Pseudomonadota</taxon>
        <taxon>Gammaproteobacteria</taxon>
        <taxon>Pseudomonadales</taxon>
        <taxon>Pseudomonadaceae</taxon>
        <taxon>Pseudomonas</taxon>
    </lineage>
</organism>
<dbReference type="Gene3D" id="2.60.120.1440">
    <property type="match status" value="1"/>
</dbReference>
<evidence type="ECO:0000313" key="4">
    <source>
        <dbReference type="Proteomes" id="UP000298551"/>
    </source>
</evidence>
<dbReference type="GO" id="GO:0016989">
    <property type="term" value="F:sigma factor antagonist activity"/>
    <property type="evidence" value="ECO:0007669"/>
    <property type="project" value="TreeGrafter"/>
</dbReference>
<dbReference type="InterPro" id="IPR012373">
    <property type="entry name" value="Ferrdict_sens_TM"/>
</dbReference>
<dbReference type="PIRSF" id="PIRSF018266">
    <property type="entry name" value="FecR"/>
    <property type="match status" value="1"/>
</dbReference>
<gene>
    <name evidence="3" type="ORF">E6B08_25775</name>
</gene>
<dbReference type="Pfam" id="PF16220">
    <property type="entry name" value="DUF4880"/>
    <property type="match status" value="1"/>
</dbReference>
<dbReference type="Pfam" id="PF04773">
    <property type="entry name" value="FecR"/>
    <property type="match status" value="1"/>
</dbReference>
<evidence type="ECO:0000259" key="1">
    <source>
        <dbReference type="Pfam" id="PF04773"/>
    </source>
</evidence>
<dbReference type="Proteomes" id="UP000298551">
    <property type="component" value="Chromosome"/>
</dbReference>
<feature type="domain" description="FecR N-terminal" evidence="2">
    <location>
        <begin position="11"/>
        <end position="50"/>
    </location>
</feature>
<reference evidence="4" key="1">
    <citation type="submission" date="2019-04" db="EMBL/GenBank/DDBJ databases">
        <title>Genome sequence of Pseudomonas putida 1290, an auxin catabolizing strain.</title>
        <authorList>
            <person name="Laird T.S."/>
            <person name="Leveau J.H.J."/>
        </authorList>
    </citation>
    <scope>NUCLEOTIDE SEQUENCE [LARGE SCALE GENOMIC DNA]</scope>
    <source>
        <strain evidence="4">1290</strain>
    </source>
</reference>
<name>A0A4D6XP36_PSEPU</name>
<dbReference type="OrthoDB" id="1099576at2"/>
<feature type="domain" description="FecR protein" evidence="1">
    <location>
        <begin position="110"/>
        <end position="201"/>
    </location>
</feature>
<dbReference type="AlphaFoldDB" id="A0A4D6XP36"/>
<accession>A0A4D6XP36</accession>
<protein>
    <submittedName>
        <fullName evidence="3">DUF4880 domain-containing protein</fullName>
    </submittedName>
</protein>
<evidence type="ECO:0000313" key="3">
    <source>
        <dbReference type="EMBL" id="QCI14555.1"/>
    </source>
</evidence>
<dbReference type="InterPro" id="IPR032623">
    <property type="entry name" value="FecR_N"/>
</dbReference>
<evidence type="ECO:0000259" key="2">
    <source>
        <dbReference type="Pfam" id="PF16220"/>
    </source>
</evidence>
<dbReference type="PANTHER" id="PTHR30273:SF2">
    <property type="entry name" value="PROTEIN FECR"/>
    <property type="match status" value="1"/>
</dbReference>
<dbReference type="EMBL" id="CP039371">
    <property type="protein sequence ID" value="QCI14555.1"/>
    <property type="molecule type" value="Genomic_DNA"/>
</dbReference>
<sequence length="315" mass="34469">MSPALNREVLEAAASWYVELRCAPGDPALLGAHSRWLAADPSHAAAWSRVGMLQSKLERITPGIGERTLNSAFARRRASLKVLGVLMLVGGSGLLGWRQPTLRALRADEQTAIGERRDLTLADGSQLQLNTASAVNIRFDARLRSIELVRGEIAISTRPDPLGRPLLVHTPEGSVHALGTRFVVRRKGEGSQVSVQEHAVEVRPASLTGQVTRVEAGQCVSFDAQHCQAVQPASGDEDAWTQGMLVVHNWRLEAFLRELGRYRRGHLGCSADIAALRISGAFQLTDSDLVLRNLCTTLSLQARHFTRYWVQLQPA</sequence>
<dbReference type="InterPro" id="IPR006860">
    <property type="entry name" value="FecR"/>
</dbReference>
<dbReference type="RefSeq" id="WP_136916552.1">
    <property type="nucleotide sequence ID" value="NZ_CP039371.1"/>
</dbReference>